<sequence length="120" mass="14360">MDETDELTHEEMDEIIEKYAKDADQRSDNTRHTAIENPTFGIPISEKCINTYINRIEIKSADEYKVTYKRPFKRHHYYVTVRRGQGKVNLNTFLKEVIDPKNLYAIYFHEHSLELIFYDV</sequence>
<dbReference type="AlphaFoldDB" id="A0ABD2P3A3"/>
<organism evidence="1 2">
    <name type="scientific">Cryptolaemus montrouzieri</name>
    <dbReference type="NCBI Taxonomy" id="559131"/>
    <lineage>
        <taxon>Eukaryota</taxon>
        <taxon>Metazoa</taxon>
        <taxon>Ecdysozoa</taxon>
        <taxon>Arthropoda</taxon>
        <taxon>Hexapoda</taxon>
        <taxon>Insecta</taxon>
        <taxon>Pterygota</taxon>
        <taxon>Neoptera</taxon>
        <taxon>Endopterygota</taxon>
        <taxon>Coleoptera</taxon>
        <taxon>Polyphaga</taxon>
        <taxon>Cucujiformia</taxon>
        <taxon>Coccinelloidea</taxon>
        <taxon>Coccinellidae</taxon>
        <taxon>Scymninae</taxon>
        <taxon>Scymnini</taxon>
        <taxon>Cryptolaemus</taxon>
    </lineage>
</organism>
<evidence type="ECO:0000313" key="2">
    <source>
        <dbReference type="Proteomes" id="UP001516400"/>
    </source>
</evidence>
<name>A0ABD2P3A3_9CUCU</name>
<feature type="non-terminal residue" evidence="1">
    <location>
        <position position="120"/>
    </location>
</feature>
<evidence type="ECO:0000313" key="1">
    <source>
        <dbReference type="EMBL" id="KAL3285463.1"/>
    </source>
</evidence>
<keyword evidence="2" id="KW-1185">Reference proteome</keyword>
<accession>A0ABD2P3A3</accession>
<reference evidence="1 2" key="1">
    <citation type="journal article" date="2021" name="BMC Biol.">
        <title>Horizontally acquired antibacterial genes associated with adaptive radiation of ladybird beetles.</title>
        <authorList>
            <person name="Li H.S."/>
            <person name="Tang X.F."/>
            <person name="Huang Y.H."/>
            <person name="Xu Z.Y."/>
            <person name="Chen M.L."/>
            <person name="Du X.Y."/>
            <person name="Qiu B.Y."/>
            <person name="Chen P.T."/>
            <person name="Zhang W."/>
            <person name="Slipinski A."/>
            <person name="Escalona H.E."/>
            <person name="Waterhouse R.M."/>
            <person name="Zwick A."/>
            <person name="Pang H."/>
        </authorList>
    </citation>
    <scope>NUCLEOTIDE SEQUENCE [LARGE SCALE GENOMIC DNA]</scope>
    <source>
        <strain evidence="1">SYSU2018</strain>
    </source>
</reference>
<gene>
    <name evidence="1" type="ORF">HHI36_024351</name>
</gene>
<comment type="caution">
    <text evidence="1">The sequence shown here is derived from an EMBL/GenBank/DDBJ whole genome shotgun (WGS) entry which is preliminary data.</text>
</comment>
<protein>
    <submittedName>
        <fullName evidence="1">Uncharacterized protein</fullName>
    </submittedName>
</protein>
<dbReference type="Proteomes" id="UP001516400">
    <property type="component" value="Unassembled WGS sequence"/>
</dbReference>
<proteinExistence type="predicted"/>
<dbReference type="EMBL" id="JABFTP020000179">
    <property type="protein sequence ID" value="KAL3285463.1"/>
    <property type="molecule type" value="Genomic_DNA"/>
</dbReference>